<dbReference type="InterPro" id="IPR036638">
    <property type="entry name" value="HLH_DNA-bd_sf"/>
</dbReference>
<comment type="caution">
    <text evidence="1">The sequence shown here is derived from an EMBL/GenBank/DDBJ whole genome shotgun (WGS) entry which is preliminary data.</text>
</comment>
<dbReference type="AlphaFoldDB" id="A0A845R203"/>
<protein>
    <submittedName>
        <fullName evidence="1">Aspartyl-phosphate phosphatase Spo0E family protein</fullName>
    </submittedName>
</protein>
<dbReference type="InterPro" id="IPR037208">
    <property type="entry name" value="Spo0E-like_sf"/>
</dbReference>
<name>A0A845R203_9CLOT</name>
<dbReference type="EMBL" id="QXXA01000014">
    <property type="protein sequence ID" value="NBI07746.1"/>
    <property type="molecule type" value="Genomic_DNA"/>
</dbReference>
<dbReference type="InterPro" id="IPR018540">
    <property type="entry name" value="Spo0E-like"/>
</dbReference>
<dbReference type="OrthoDB" id="1937171at2"/>
<dbReference type="GO" id="GO:0046983">
    <property type="term" value="F:protein dimerization activity"/>
    <property type="evidence" value="ECO:0007669"/>
    <property type="project" value="InterPro"/>
</dbReference>
<sequence>MENLVNVENKITSLRNQMHKLIHKNSFITTSEVVNVSQKLDEALNQYYKITHKIN</sequence>
<dbReference type="SUPFAM" id="SSF140500">
    <property type="entry name" value="BAS1536-like"/>
    <property type="match status" value="1"/>
</dbReference>
<dbReference type="Pfam" id="PF09388">
    <property type="entry name" value="SpoOE-like"/>
    <property type="match status" value="1"/>
</dbReference>
<dbReference type="GO" id="GO:0043937">
    <property type="term" value="P:regulation of sporulation"/>
    <property type="evidence" value="ECO:0007669"/>
    <property type="project" value="InterPro"/>
</dbReference>
<accession>A0A845R203</accession>
<gene>
    <name evidence="1" type="ORF">D3Z33_12870</name>
</gene>
<keyword evidence="2" id="KW-1185">Reference proteome</keyword>
<dbReference type="Proteomes" id="UP000467132">
    <property type="component" value="Unassembled WGS sequence"/>
</dbReference>
<dbReference type="Gene3D" id="4.10.280.10">
    <property type="entry name" value="Helix-loop-helix DNA-binding domain"/>
    <property type="match status" value="1"/>
</dbReference>
<proteinExistence type="predicted"/>
<evidence type="ECO:0000313" key="1">
    <source>
        <dbReference type="EMBL" id="NBI07746.1"/>
    </source>
</evidence>
<reference evidence="1 2" key="1">
    <citation type="submission" date="2018-08" db="EMBL/GenBank/DDBJ databases">
        <title>Murine metabolic-syndrome-specific gut microbial biobank.</title>
        <authorList>
            <person name="Liu C."/>
        </authorList>
    </citation>
    <scope>NUCLEOTIDE SEQUENCE [LARGE SCALE GENOMIC DNA]</scope>
    <source>
        <strain evidence="1 2">583</strain>
    </source>
</reference>
<organism evidence="1 2">
    <name type="scientific">Senegalia massiliensis</name>
    <dbReference type="NCBI Taxonomy" id="1720316"/>
    <lineage>
        <taxon>Bacteria</taxon>
        <taxon>Bacillati</taxon>
        <taxon>Bacillota</taxon>
        <taxon>Clostridia</taxon>
        <taxon>Eubacteriales</taxon>
        <taxon>Clostridiaceae</taxon>
        <taxon>Senegalia</taxon>
    </lineage>
</organism>
<evidence type="ECO:0000313" key="2">
    <source>
        <dbReference type="Proteomes" id="UP000467132"/>
    </source>
</evidence>